<organism evidence="6 7">
    <name type="scientific">Atlantibacter subterraneus</name>
    <dbReference type="NCBI Taxonomy" id="255519"/>
    <lineage>
        <taxon>Bacteria</taxon>
        <taxon>Pseudomonadati</taxon>
        <taxon>Pseudomonadota</taxon>
        <taxon>Gammaproteobacteria</taxon>
        <taxon>Enterobacterales</taxon>
        <taxon>Enterobacteriaceae</taxon>
        <taxon>Atlantibacter</taxon>
    </lineage>
</organism>
<dbReference type="Proteomes" id="UP000275331">
    <property type="component" value="Unassembled WGS sequence"/>
</dbReference>
<evidence type="ECO:0000256" key="3">
    <source>
        <dbReference type="ARBA" id="ARBA00022691"/>
    </source>
</evidence>
<evidence type="ECO:0000256" key="4">
    <source>
        <dbReference type="SAM" id="Coils"/>
    </source>
</evidence>
<proteinExistence type="predicted"/>
<keyword evidence="4" id="KW-0175">Coiled coil</keyword>
<dbReference type="SUPFAM" id="SSF56112">
    <property type="entry name" value="Protein kinase-like (PK-like)"/>
    <property type="match status" value="1"/>
</dbReference>
<dbReference type="OrthoDB" id="9791837at2"/>
<dbReference type="Gene3D" id="3.30.200.20">
    <property type="entry name" value="Phosphorylase Kinase, domain 1"/>
    <property type="match status" value="1"/>
</dbReference>
<gene>
    <name evidence="6" type="ORF">EGT71_02310</name>
</gene>
<keyword evidence="1 6" id="KW-0489">Methyltransferase</keyword>
<dbReference type="Gene3D" id="1.10.510.10">
    <property type="entry name" value="Transferase(Phosphotransferase) domain 1"/>
    <property type="match status" value="1"/>
</dbReference>
<reference evidence="6 7" key="1">
    <citation type="submission" date="2018-10" db="EMBL/GenBank/DDBJ databases">
        <title>Transmission dynamics of multidrug resistant bacteria on intensive care unit surfaces.</title>
        <authorList>
            <person name="D'Souza A.W."/>
            <person name="Potter R.F."/>
            <person name="Wallace M."/>
            <person name="Shupe A."/>
            <person name="Patel S."/>
            <person name="Sun S."/>
            <person name="Gul D."/>
            <person name="Kwon J.H."/>
            <person name="Andleeb S."/>
            <person name="Burnham C.-A.D."/>
            <person name="Dantas G."/>
        </authorList>
    </citation>
    <scope>NUCLEOTIDE SEQUENCE [LARGE SCALE GENOMIC DNA]</scope>
    <source>
        <strain evidence="6 7">AS_373</strain>
    </source>
</reference>
<accession>A0A3R9ER55</accession>
<sequence length="641" mass="74356">MLNSIGNNNVSDKINRLVEALPERYQPIFGFEDFTSEAERESSDRLAIVMNIANLLVKHLQRPIRVLDLGCAQGFFSLNLAGISESIVGIDYLDKNVELCTGLAEFHHFEHVKFYENDIASFVSTLEPDSYDLVLGLNVFHHVCHAIGYDETKRIINKIAQNSKVLLTELALKEEPLYWAESLPDNVYSNLDNVAYQYTLQMFATHLSDVARPLIFSSNYLWCDGVNIGEFSSWKDEPHEYSHGYHLNSRRYFFSESNVIKCYYFNNGQKQNNLQEFQKEYSYFKSGHTFPSFIPAIVSCTQNTWQGVVVLEKVEGELLSSRIAAGGDFSHKDIISNLLTNVTELEKNGLYHTDLRIWNIFLAKDTQLNFIDIGSITTDIRTTSWPFNVFVDFIILVQDVIKAHSDEITAVRYPFLLDTWYDESQVKVWISLIWSTPHSDWNFKLFLDLWNKAEQLSESSNIDIHPVNIKYWMKLVETFLVFNPREEKFINSLFQKNFFDYHYQLSGQLEKTTNFIYSLDAKVKEFEADNSQNLSSIEDKINEMYKEYHDAVGYLDKRIDQLNEGNGFSVATIDDKLNNFDDKFSSFSDAYNISSENNRKELTEKIVMLEQQCNQLTKQIEIINTKRPSLLQRIIDKLLPK</sequence>
<keyword evidence="2 6" id="KW-0808">Transferase</keyword>
<dbReference type="Pfam" id="PF13847">
    <property type="entry name" value="Methyltransf_31"/>
    <property type="match status" value="1"/>
</dbReference>
<dbReference type="PANTHER" id="PTHR43464:SF19">
    <property type="entry name" value="UBIQUINONE BIOSYNTHESIS O-METHYLTRANSFERASE, MITOCHONDRIAL"/>
    <property type="match status" value="1"/>
</dbReference>
<name>A0A3R9ER55_9ENTR</name>
<comment type="caution">
    <text evidence="6">The sequence shown here is derived from an EMBL/GenBank/DDBJ whole genome shotgun (WGS) entry which is preliminary data.</text>
</comment>
<dbReference type="GO" id="GO:0008168">
    <property type="term" value="F:methyltransferase activity"/>
    <property type="evidence" value="ECO:0007669"/>
    <property type="project" value="UniProtKB-KW"/>
</dbReference>
<evidence type="ECO:0000313" key="6">
    <source>
        <dbReference type="EMBL" id="RSE29362.1"/>
    </source>
</evidence>
<dbReference type="CDD" id="cd02440">
    <property type="entry name" value="AdoMet_MTases"/>
    <property type="match status" value="1"/>
</dbReference>
<dbReference type="EMBL" id="RHXB01000001">
    <property type="protein sequence ID" value="RSE29362.1"/>
    <property type="molecule type" value="Genomic_DNA"/>
</dbReference>
<dbReference type="GO" id="GO:0032259">
    <property type="term" value="P:methylation"/>
    <property type="evidence" value="ECO:0007669"/>
    <property type="project" value="UniProtKB-KW"/>
</dbReference>
<dbReference type="AlphaFoldDB" id="A0A3R9ER55"/>
<dbReference type="InterPro" id="IPR029063">
    <property type="entry name" value="SAM-dependent_MTases_sf"/>
</dbReference>
<dbReference type="Gene3D" id="3.40.50.150">
    <property type="entry name" value="Vaccinia Virus protein VP39"/>
    <property type="match status" value="1"/>
</dbReference>
<dbReference type="InterPro" id="IPR025714">
    <property type="entry name" value="Methyltranfer_dom"/>
</dbReference>
<evidence type="ECO:0000259" key="5">
    <source>
        <dbReference type="Pfam" id="PF13847"/>
    </source>
</evidence>
<evidence type="ECO:0000313" key="7">
    <source>
        <dbReference type="Proteomes" id="UP000275331"/>
    </source>
</evidence>
<keyword evidence="3" id="KW-0949">S-adenosyl-L-methionine</keyword>
<evidence type="ECO:0000256" key="1">
    <source>
        <dbReference type="ARBA" id="ARBA00022603"/>
    </source>
</evidence>
<dbReference type="SUPFAM" id="SSF53335">
    <property type="entry name" value="S-adenosyl-L-methionine-dependent methyltransferases"/>
    <property type="match status" value="1"/>
</dbReference>
<evidence type="ECO:0000256" key="2">
    <source>
        <dbReference type="ARBA" id="ARBA00022679"/>
    </source>
</evidence>
<protein>
    <submittedName>
        <fullName evidence="6">Methyltransferase domain-containing protein</fullName>
    </submittedName>
</protein>
<dbReference type="InterPro" id="IPR011009">
    <property type="entry name" value="Kinase-like_dom_sf"/>
</dbReference>
<feature type="coiled-coil region" evidence="4">
    <location>
        <begin position="592"/>
        <end position="626"/>
    </location>
</feature>
<dbReference type="PANTHER" id="PTHR43464">
    <property type="entry name" value="METHYLTRANSFERASE"/>
    <property type="match status" value="1"/>
</dbReference>
<feature type="domain" description="Methyltransferase" evidence="5">
    <location>
        <begin position="64"/>
        <end position="145"/>
    </location>
</feature>